<evidence type="ECO:0000313" key="5">
    <source>
        <dbReference type="EMBL" id="GAA3628626.1"/>
    </source>
</evidence>
<gene>
    <name evidence="5" type="ORF">GCM10022419_136560</name>
</gene>
<evidence type="ECO:0000313" key="6">
    <source>
        <dbReference type="Proteomes" id="UP001500630"/>
    </source>
</evidence>
<dbReference type="PANTHER" id="PTHR44688">
    <property type="entry name" value="DNA-BINDING TRANSCRIPTIONAL ACTIVATOR DEVR_DOSR"/>
    <property type="match status" value="1"/>
</dbReference>
<evidence type="ECO:0000256" key="3">
    <source>
        <dbReference type="ARBA" id="ARBA00023163"/>
    </source>
</evidence>
<accession>A0ABP7AB93</accession>
<protein>
    <recommendedName>
        <fullName evidence="4">HTH luxR-type domain-containing protein</fullName>
    </recommendedName>
</protein>
<keyword evidence="6" id="KW-1185">Reference proteome</keyword>
<feature type="domain" description="HTH luxR-type" evidence="4">
    <location>
        <begin position="191"/>
        <end position="256"/>
    </location>
</feature>
<dbReference type="CDD" id="cd06170">
    <property type="entry name" value="LuxR_C_like"/>
    <property type="match status" value="1"/>
</dbReference>
<dbReference type="SUPFAM" id="SSF46894">
    <property type="entry name" value="C-terminal effector domain of the bipartite response regulators"/>
    <property type="match status" value="1"/>
</dbReference>
<dbReference type="Gene3D" id="1.10.10.10">
    <property type="entry name" value="Winged helix-like DNA-binding domain superfamily/Winged helix DNA-binding domain"/>
    <property type="match status" value="1"/>
</dbReference>
<dbReference type="PROSITE" id="PS50043">
    <property type="entry name" value="HTH_LUXR_2"/>
    <property type="match status" value="1"/>
</dbReference>
<dbReference type="Pfam" id="PF00196">
    <property type="entry name" value="GerE"/>
    <property type="match status" value="1"/>
</dbReference>
<evidence type="ECO:0000259" key="4">
    <source>
        <dbReference type="PROSITE" id="PS50043"/>
    </source>
</evidence>
<keyword evidence="3" id="KW-0804">Transcription</keyword>
<dbReference type="SUPFAM" id="SSF48452">
    <property type="entry name" value="TPR-like"/>
    <property type="match status" value="1"/>
</dbReference>
<keyword evidence="1" id="KW-0805">Transcription regulation</keyword>
<dbReference type="PANTHER" id="PTHR44688:SF16">
    <property type="entry name" value="DNA-BINDING TRANSCRIPTIONAL ACTIVATOR DEVR_DOSR"/>
    <property type="match status" value="1"/>
</dbReference>
<dbReference type="RefSeq" id="WP_345581485.1">
    <property type="nucleotide sequence ID" value="NZ_BAABDQ010000115.1"/>
</dbReference>
<comment type="caution">
    <text evidence="5">The sequence shown here is derived from an EMBL/GenBank/DDBJ whole genome shotgun (WGS) entry which is preliminary data.</text>
</comment>
<dbReference type="EMBL" id="BAABDQ010000115">
    <property type="protein sequence ID" value="GAA3628626.1"/>
    <property type="molecule type" value="Genomic_DNA"/>
</dbReference>
<dbReference type="Proteomes" id="UP001500630">
    <property type="component" value="Unassembled WGS sequence"/>
</dbReference>
<dbReference type="InterPro" id="IPR011990">
    <property type="entry name" value="TPR-like_helical_dom_sf"/>
</dbReference>
<name>A0ABP7AB93_9ACTN</name>
<organism evidence="5 6">
    <name type="scientific">Nonomuraea rosea</name>
    <dbReference type="NCBI Taxonomy" id="638574"/>
    <lineage>
        <taxon>Bacteria</taxon>
        <taxon>Bacillati</taxon>
        <taxon>Actinomycetota</taxon>
        <taxon>Actinomycetes</taxon>
        <taxon>Streptosporangiales</taxon>
        <taxon>Streptosporangiaceae</taxon>
        <taxon>Nonomuraea</taxon>
    </lineage>
</organism>
<dbReference type="InterPro" id="IPR016032">
    <property type="entry name" value="Sig_transdc_resp-reg_C-effctor"/>
</dbReference>
<dbReference type="InterPro" id="IPR036388">
    <property type="entry name" value="WH-like_DNA-bd_sf"/>
</dbReference>
<dbReference type="PRINTS" id="PR00038">
    <property type="entry name" value="HTHLUXR"/>
</dbReference>
<dbReference type="PROSITE" id="PS00622">
    <property type="entry name" value="HTH_LUXR_1"/>
    <property type="match status" value="1"/>
</dbReference>
<proteinExistence type="predicted"/>
<reference evidence="6" key="1">
    <citation type="journal article" date="2019" name="Int. J. Syst. Evol. Microbiol.">
        <title>The Global Catalogue of Microorganisms (GCM) 10K type strain sequencing project: providing services to taxonomists for standard genome sequencing and annotation.</title>
        <authorList>
            <consortium name="The Broad Institute Genomics Platform"/>
            <consortium name="The Broad Institute Genome Sequencing Center for Infectious Disease"/>
            <person name="Wu L."/>
            <person name="Ma J."/>
        </authorList>
    </citation>
    <scope>NUCLEOTIDE SEQUENCE [LARGE SCALE GENOMIC DNA]</scope>
    <source>
        <strain evidence="6">JCM 17326</strain>
    </source>
</reference>
<keyword evidence="2" id="KW-0238">DNA-binding</keyword>
<evidence type="ECO:0000256" key="1">
    <source>
        <dbReference type="ARBA" id="ARBA00023015"/>
    </source>
</evidence>
<dbReference type="SMART" id="SM00421">
    <property type="entry name" value="HTH_LUXR"/>
    <property type="match status" value="1"/>
</dbReference>
<sequence length="259" mass="28478">MTEGRHLEKILVNRLYGAVAEAWLATSQRDPARVLRVLHPLLELNDQDGAEEPGVLDWRDLLSDAYLAVGEPERAPAVLAPFERRALARALDMSLVRVFRAKANLLAAHQDHPGAAAAFERGLRHADRAGVPFDRARLELDYGCFLRRHGSRNAAGDQLTAAHQVFSRLSALPYLERCHQELAACGRAPRRKPQGGGLTVRELAVARLVATGRSNQQVGRELLLSVKTVEYHLGHVFAKLGVTNRAELAARFAADDDPS</sequence>
<dbReference type="InterPro" id="IPR000792">
    <property type="entry name" value="Tscrpt_reg_LuxR_C"/>
</dbReference>
<evidence type="ECO:0000256" key="2">
    <source>
        <dbReference type="ARBA" id="ARBA00023125"/>
    </source>
</evidence>